<evidence type="ECO:0000313" key="2">
    <source>
        <dbReference type="Proteomes" id="UP000233551"/>
    </source>
</evidence>
<comment type="caution">
    <text evidence="1">The sequence shown here is derived from an EMBL/GenBank/DDBJ whole genome shotgun (WGS) entry which is preliminary data.</text>
</comment>
<protein>
    <recommendedName>
        <fullName evidence="3">Aspartic peptidase DDI1-type domain-containing protein</fullName>
    </recommendedName>
</protein>
<reference evidence="1 2" key="1">
    <citation type="submission" date="2017-11" db="EMBL/GenBank/DDBJ databases">
        <title>De-novo sequencing of pomegranate (Punica granatum L.) genome.</title>
        <authorList>
            <person name="Akparov Z."/>
            <person name="Amiraslanov A."/>
            <person name="Hajiyeva S."/>
            <person name="Abbasov M."/>
            <person name="Kaur K."/>
            <person name="Hamwieh A."/>
            <person name="Solovyev V."/>
            <person name="Salamov A."/>
            <person name="Braich B."/>
            <person name="Kosarev P."/>
            <person name="Mahmoud A."/>
            <person name="Hajiyev E."/>
            <person name="Babayeva S."/>
            <person name="Izzatullayeva V."/>
            <person name="Mammadov A."/>
            <person name="Mammadov A."/>
            <person name="Sharifova S."/>
            <person name="Ojaghi J."/>
            <person name="Eynullazada K."/>
            <person name="Bayramov B."/>
            <person name="Abdulazimova A."/>
            <person name="Shahmuradov I."/>
        </authorList>
    </citation>
    <scope>NUCLEOTIDE SEQUENCE [LARGE SCALE GENOMIC DNA]</scope>
    <source>
        <strain evidence="2">cv. AG2017</strain>
        <tissue evidence="1">Leaf</tissue>
    </source>
</reference>
<dbReference type="SUPFAM" id="SSF50630">
    <property type="entry name" value="Acid proteases"/>
    <property type="match status" value="1"/>
</dbReference>
<sequence length="162" mass="18203">MLTLPANFMAKEFNPRVDEVLQAEVIHASEQNQEEAASPRRAPEAEELNKRNVQNFIFKRVPEVMSQHLRPLFITIHMFGVHVPKVMVDNGATINVMPTSTMAKHNYTEEDLVKTGVTITDFKGVVTNAWVNLSVNIQVGSRITTLFFLFLDASTTYNALLG</sequence>
<evidence type="ECO:0000313" key="1">
    <source>
        <dbReference type="EMBL" id="PKI61141.1"/>
    </source>
</evidence>
<dbReference type="InterPro" id="IPR021109">
    <property type="entry name" value="Peptidase_aspartic_dom_sf"/>
</dbReference>
<dbReference type="AlphaFoldDB" id="A0A2I0JXX0"/>
<dbReference type="CDD" id="cd00303">
    <property type="entry name" value="retropepsin_like"/>
    <property type="match status" value="1"/>
</dbReference>
<gene>
    <name evidence="1" type="ORF">CRG98_018461</name>
</gene>
<dbReference type="Gene3D" id="2.40.70.10">
    <property type="entry name" value="Acid Proteases"/>
    <property type="match status" value="1"/>
</dbReference>
<dbReference type="EMBL" id="PGOL01001070">
    <property type="protein sequence ID" value="PKI61141.1"/>
    <property type="molecule type" value="Genomic_DNA"/>
</dbReference>
<name>A0A2I0JXX0_PUNGR</name>
<evidence type="ECO:0008006" key="3">
    <source>
        <dbReference type="Google" id="ProtNLM"/>
    </source>
</evidence>
<accession>A0A2I0JXX0</accession>
<keyword evidence="2" id="KW-1185">Reference proteome</keyword>
<organism evidence="1 2">
    <name type="scientific">Punica granatum</name>
    <name type="common">Pomegranate</name>
    <dbReference type="NCBI Taxonomy" id="22663"/>
    <lineage>
        <taxon>Eukaryota</taxon>
        <taxon>Viridiplantae</taxon>
        <taxon>Streptophyta</taxon>
        <taxon>Embryophyta</taxon>
        <taxon>Tracheophyta</taxon>
        <taxon>Spermatophyta</taxon>
        <taxon>Magnoliopsida</taxon>
        <taxon>eudicotyledons</taxon>
        <taxon>Gunneridae</taxon>
        <taxon>Pentapetalae</taxon>
        <taxon>rosids</taxon>
        <taxon>malvids</taxon>
        <taxon>Myrtales</taxon>
        <taxon>Lythraceae</taxon>
        <taxon>Punica</taxon>
    </lineage>
</organism>
<proteinExistence type="predicted"/>
<dbReference type="Proteomes" id="UP000233551">
    <property type="component" value="Unassembled WGS sequence"/>
</dbReference>